<sequence>MSEGLLKGRRPFRVTEELREAVKGKVRKVLEPREEVALALIFGSFVRGGFARDVDLAVYLARSVDLYEAAEYSELLGRVLERETGLPFDVVVLNVAGEGLLARAMRGEKVLVRDQLLYHALRMLVAEAARFTGMTVPRAGSKPSHDG</sequence>
<keyword evidence="3" id="KW-1185">Reference proteome</keyword>
<protein>
    <submittedName>
        <fullName evidence="2">DNA polymerase, beta domain protein region</fullName>
    </submittedName>
</protein>
<dbReference type="EnsemblBacteria" id="ABL78650">
    <property type="protein sequence ID" value="ABL78650"/>
    <property type="gene ID" value="Tpen_1252"/>
</dbReference>
<evidence type="ECO:0000259" key="1">
    <source>
        <dbReference type="Pfam" id="PF18765"/>
    </source>
</evidence>
<accession>A1RZM0</accession>
<dbReference type="GeneID" id="4600418"/>
<dbReference type="STRING" id="368408.Tpen_1252"/>
<dbReference type="PANTHER" id="PTHR43852">
    <property type="entry name" value="NUCLEOTIDYLTRANSFERASE"/>
    <property type="match status" value="1"/>
</dbReference>
<feature type="domain" description="Polymerase beta nucleotidyltransferase" evidence="1">
    <location>
        <begin position="25"/>
        <end position="113"/>
    </location>
</feature>
<evidence type="ECO:0000313" key="3">
    <source>
        <dbReference type="Proteomes" id="UP000000641"/>
    </source>
</evidence>
<gene>
    <name evidence="2" type="ordered locus">Tpen_1252</name>
</gene>
<dbReference type="Gene3D" id="3.30.460.10">
    <property type="entry name" value="Beta Polymerase, domain 2"/>
    <property type="match status" value="1"/>
</dbReference>
<organism evidence="2 3">
    <name type="scientific">Thermofilum pendens (strain DSM 2475 / Hrk 5)</name>
    <dbReference type="NCBI Taxonomy" id="368408"/>
    <lineage>
        <taxon>Archaea</taxon>
        <taxon>Thermoproteota</taxon>
        <taxon>Thermoprotei</taxon>
        <taxon>Thermofilales</taxon>
        <taxon>Thermofilaceae</taxon>
        <taxon>Thermofilum</taxon>
    </lineage>
</organism>
<dbReference type="OrthoDB" id="23323at2157"/>
<proteinExistence type="predicted"/>
<dbReference type="SUPFAM" id="SSF81301">
    <property type="entry name" value="Nucleotidyltransferase"/>
    <property type="match status" value="1"/>
</dbReference>
<dbReference type="RefSeq" id="WP_011752915.1">
    <property type="nucleotide sequence ID" value="NC_008698.1"/>
</dbReference>
<dbReference type="InterPro" id="IPR043519">
    <property type="entry name" value="NT_sf"/>
</dbReference>
<dbReference type="EMBL" id="CP000505">
    <property type="protein sequence ID" value="ABL78650.1"/>
    <property type="molecule type" value="Genomic_DNA"/>
</dbReference>
<dbReference type="CDD" id="cd05403">
    <property type="entry name" value="NT_KNTase_like"/>
    <property type="match status" value="1"/>
</dbReference>
<dbReference type="PANTHER" id="PTHR43852:SF3">
    <property type="entry name" value="NUCLEOTIDYLTRANSFERASE"/>
    <property type="match status" value="1"/>
</dbReference>
<name>A1RZM0_THEPD</name>
<dbReference type="Pfam" id="PF18765">
    <property type="entry name" value="Polbeta"/>
    <property type="match status" value="1"/>
</dbReference>
<evidence type="ECO:0000313" key="2">
    <source>
        <dbReference type="EMBL" id="ABL78650.1"/>
    </source>
</evidence>
<dbReference type="Proteomes" id="UP000000641">
    <property type="component" value="Chromosome"/>
</dbReference>
<dbReference type="KEGG" id="tpe:Tpen_1252"/>
<reference evidence="3" key="1">
    <citation type="journal article" date="2008" name="J. Bacteriol.">
        <title>Genome sequence of Thermofilum pendens reveals an exceptional loss of biosynthetic pathways without genome reduction.</title>
        <authorList>
            <person name="Anderson I."/>
            <person name="Rodriguez J."/>
            <person name="Susanti D."/>
            <person name="Porat I."/>
            <person name="Reich C."/>
            <person name="Ulrich L.E."/>
            <person name="Elkins J.G."/>
            <person name="Mavromatis K."/>
            <person name="Lykidis A."/>
            <person name="Kim E."/>
            <person name="Thompson L.S."/>
            <person name="Nolan M."/>
            <person name="Land M."/>
            <person name="Copeland A."/>
            <person name="Lapidus A."/>
            <person name="Lucas S."/>
            <person name="Detter C."/>
            <person name="Zhulin I.B."/>
            <person name="Olsen G.J."/>
            <person name="Whitman W."/>
            <person name="Mukhopadhyay B."/>
            <person name="Bristow J."/>
            <person name="Kyrpides N."/>
        </authorList>
    </citation>
    <scope>NUCLEOTIDE SEQUENCE [LARGE SCALE GENOMIC DNA]</scope>
    <source>
        <strain evidence="3">DSM 2475 / Hrk 5</strain>
    </source>
</reference>
<dbReference type="eggNOG" id="arCOG02105">
    <property type="taxonomic scope" value="Archaea"/>
</dbReference>
<dbReference type="HOGENOM" id="CLU_1763953_0_0_2"/>
<dbReference type="AlphaFoldDB" id="A1RZM0"/>
<dbReference type="InterPro" id="IPR052930">
    <property type="entry name" value="TA_antitoxin_MntA"/>
</dbReference>
<dbReference type="InterPro" id="IPR041633">
    <property type="entry name" value="Polbeta"/>
</dbReference>